<keyword evidence="6" id="KW-0547">Nucleotide-binding</keyword>
<evidence type="ECO:0000256" key="12">
    <source>
        <dbReference type="ARBA" id="ARBA00049285"/>
    </source>
</evidence>
<protein>
    <recommendedName>
        <fullName evidence="4">carbamoyl-phosphate synthase (glutamine-hydrolyzing)</fullName>
        <ecNumber evidence="4">6.3.5.5</ecNumber>
    </recommendedName>
    <alternativeName>
        <fullName evidence="10">Arginine-specific carbamoyl phosphate synthetase, glutamine chain</fullName>
    </alternativeName>
</protein>
<evidence type="ECO:0000259" key="13">
    <source>
        <dbReference type="SMART" id="SM01097"/>
    </source>
</evidence>
<dbReference type="SMART" id="SM01097">
    <property type="entry name" value="CPSase_sm_chain"/>
    <property type="match status" value="1"/>
</dbReference>
<dbReference type="Gene3D" id="3.50.30.20">
    <property type="entry name" value="Carbamoyl-phosphate synthase small subunit, N-terminal domain"/>
    <property type="match status" value="1"/>
</dbReference>
<dbReference type="GO" id="GO:0006207">
    <property type="term" value="P:'de novo' pyrimidine nucleobase biosynthetic process"/>
    <property type="evidence" value="ECO:0007669"/>
    <property type="project" value="InterPro"/>
</dbReference>
<comment type="pathway">
    <text evidence="2">Amino-acid biosynthesis; L-arginine biosynthesis; carbamoyl phosphate from bicarbonate: step 1/1.</text>
</comment>
<dbReference type="PROSITE" id="PS51273">
    <property type="entry name" value="GATASE_TYPE_1"/>
    <property type="match status" value="1"/>
</dbReference>
<feature type="domain" description="Carbamoyl-phosphate synthase small subunit N-terminal" evidence="13">
    <location>
        <begin position="1"/>
        <end position="131"/>
    </location>
</feature>
<gene>
    <name evidence="14" type="ORF">LCGC14_2532810</name>
</gene>
<dbReference type="PANTHER" id="PTHR43418">
    <property type="entry name" value="MULTIFUNCTIONAL TRYPTOPHAN BIOSYNTHESIS PROTEIN-RELATED"/>
    <property type="match status" value="1"/>
</dbReference>
<dbReference type="CDD" id="cd01744">
    <property type="entry name" value="GATase1_CPSase"/>
    <property type="match status" value="1"/>
</dbReference>
<dbReference type="GO" id="GO:0005524">
    <property type="term" value="F:ATP binding"/>
    <property type="evidence" value="ECO:0007669"/>
    <property type="project" value="UniProtKB-KW"/>
</dbReference>
<evidence type="ECO:0000313" key="14">
    <source>
        <dbReference type="EMBL" id="KKL12733.1"/>
    </source>
</evidence>
<dbReference type="PRINTS" id="PR00096">
    <property type="entry name" value="GATASE"/>
</dbReference>
<keyword evidence="9" id="KW-0665">Pyrimidine biosynthesis</keyword>
<comment type="caution">
    <text evidence="14">The sequence shown here is derived from an EMBL/GenBank/DDBJ whole genome shotgun (WGS) entry which is preliminary data.</text>
</comment>
<evidence type="ECO:0000256" key="10">
    <source>
        <dbReference type="ARBA" id="ARBA00044340"/>
    </source>
</evidence>
<keyword evidence="5" id="KW-0436">Ligase</keyword>
<evidence type="ECO:0000256" key="11">
    <source>
        <dbReference type="ARBA" id="ARBA00048816"/>
    </source>
</evidence>
<dbReference type="PRINTS" id="PR00099">
    <property type="entry name" value="CPSGATASE"/>
</dbReference>
<evidence type="ECO:0000256" key="4">
    <source>
        <dbReference type="ARBA" id="ARBA00012738"/>
    </source>
</evidence>
<evidence type="ECO:0000256" key="6">
    <source>
        <dbReference type="ARBA" id="ARBA00022741"/>
    </source>
</evidence>
<dbReference type="NCBIfam" id="TIGR01368">
    <property type="entry name" value="CPSaseIIsmall"/>
    <property type="match status" value="1"/>
</dbReference>
<keyword evidence="7" id="KW-0067">ATP-binding</keyword>
<dbReference type="FunFam" id="3.50.30.20:FF:000001">
    <property type="entry name" value="Carbamoyl-phosphate synthase small chain"/>
    <property type="match status" value="1"/>
</dbReference>
<evidence type="ECO:0000256" key="8">
    <source>
        <dbReference type="ARBA" id="ARBA00022962"/>
    </source>
</evidence>
<dbReference type="GO" id="GO:0006221">
    <property type="term" value="P:pyrimidine nucleotide biosynthetic process"/>
    <property type="evidence" value="ECO:0007669"/>
    <property type="project" value="UniProtKB-KW"/>
</dbReference>
<proteinExistence type="inferred from homology"/>
<comment type="catalytic activity">
    <reaction evidence="11">
        <text>hydrogencarbonate + L-glutamine + 2 ATP + H2O = carbamoyl phosphate + L-glutamate + 2 ADP + phosphate + 2 H(+)</text>
        <dbReference type="Rhea" id="RHEA:18633"/>
        <dbReference type="ChEBI" id="CHEBI:15377"/>
        <dbReference type="ChEBI" id="CHEBI:15378"/>
        <dbReference type="ChEBI" id="CHEBI:17544"/>
        <dbReference type="ChEBI" id="CHEBI:29985"/>
        <dbReference type="ChEBI" id="CHEBI:30616"/>
        <dbReference type="ChEBI" id="CHEBI:43474"/>
        <dbReference type="ChEBI" id="CHEBI:58228"/>
        <dbReference type="ChEBI" id="CHEBI:58359"/>
        <dbReference type="ChEBI" id="CHEBI:456216"/>
        <dbReference type="EC" id="6.3.5.5"/>
    </reaction>
</comment>
<dbReference type="InterPro" id="IPR050472">
    <property type="entry name" value="Anth_synth/Amidotransfase"/>
</dbReference>
<sequence>MKALLVLEDGTVFKGHGYGAEGETTGEVVFNTSMTGYQEILTDPSYAGQIVTMTYPMIGNYGVNDEDNESKASHVKGFVVREGVSDYSNYRATGGLEDWLRKNNIVGIKEIDTRALTKRIRTKGAMRGVISTTDISPESLREKALETPGLLGQNLVRQVTTEEAYTYGQSKAYKVVAVDFGIKTNISRLLDENGCRTRIVPATASAKEILSDDPDGIFLSNGPGDPQEVDYALGVIKELLGKKPIFGICLGHQLLALSLGAKTYKMKFGHRGGNQPVKNLATGRVEITSQNHGYAVDLESLPDGVGATHVNLNDGTSEGIKCHNVPAFSVQYHPESSPGPHDSRYLFKEFTDMMERS</sequence>
<evidence type="ECO:0000256" key="9">
    <source>
        <dbReference type="ARBA" id="ARBA00022975"/>
    </source>
</evidence>
<dbReference type="Pfam" id="PF00117">
    <property type="entry name" value="GATase"/>
    <property type="match status" value="1"/>
</dbReference>
<evidence type="ECO:0000256" key="3">
    <source>
        <dbReference type="ARBA" id="ARBA00007800"/>
    </source>
</evidence>
<organism evidence="14">
    <name type="scientific">marine sediment metagenome</name>
    <dbReference type="NCBI Taxonomy" id="412755"/>
    <lineage>
        <taxon>unclassified sequences</taxon>
        <taxon>metagenomes</taxon>
        <taxon>ecological metagenomes</taxon>
    </lineage>
</organism>
<dbReference type="EMBL" id="LAZR01041142">
    <property type="protein sequence ID" value="KKL12733.1"/>
    <property type="molecule type" value="Genomic_DNA"/>
</dbReference>
<reference evidence="14" key="1">
    <citation type="journal article" date="2015" name="Nature">
        <title>Complex archaea that bridge the gap between prokaryotes and eukaryotes.</title>
        <authorList>
            <person name="Spang A."/>
            <person name="Saw J.H."/>
            <person name="Jorgensen S.L."/>
            <person name="Zaremba-Niedzwiedzka K."/>
            <person name="Martijn J."/>
            <person name="Lind A.E."/>
            <person name="van Eijk R."/>
            <person name="Schleper C."/>
            <person name="Guy L."/>
            <person name="Ettema T.J."/>
        </authorList>
    </citation>
    <scope>NUCLEOTIDE SEQUENCE</scope>
</reference>
<dbReference type="Gene3D" id="3.40.50.880">
    <property type="match status" value="1"/>
</dbReference>
<dbReference type="AlphaFoldDB" id="A0A0F9DLC5"/>
<name>A0A0F9DLC5_9ZZZZ</name>
<dbReference type="PANTHER" id="PTHR43418:SF7">
    <property type="entry name" value="CARBAMOYL-PHOSPHATE SYNTHASE SMALL CHAIN"/>
    <property type="match status" value="1"/>
</dbReference>
<comment type="pathway">
    <text evidence="1">Pyrimidine metabolism; UMP biosynthesis via de novo pathway; (S)-dihydroorotate from bicarbonate: step 1/3.</text>
</comment>
<dbReference type="InterPro" id="IPR035686">
    <property type="entry name" value="CPSase_GATase1"/>
</dbReference>
<comment type="similarity">
    <text evidence="3">Belongs to the CarA family.</text>
</comment>
<dbReference type="InterPro" id="IPR002474">
    <property type="entry name" value="CarbamoylP_synth_ssu_N"/>
</dbReference>
<dbReference type="InterPro" id="IPR006274">
    <property type="entry name" value="CarbamoylP_synth_ssu"/>
</dbReference>
<evidence type="ECO:0000256" key="5">
    <source>
        <dbReference type="ARBA" id="ARBA00022598"/>
    </source>
</evidence>
<dbReference type="GO" id="GO:0006541">
    <property type="term" value="P:glutamine metabolic process"/>
    <property type="evidence" value="ECO:0007669"/>
    <property type="project" value="InterPro"/>
</dbReference>
<dbReference type="HAMAP" id="MF_01209">
    <property type="entry name" value="CPSase_S_chain"/>
    <property type="match status" value="1"/>
</dbReference>
<evidence type="ECO:0000256" key="2">
    <source>
        <dbReference type="ARBA" id="ARBA00005077"/>
    </source>
</evidence>
<dbReference type="EC" id="6.3.5.5" evidence="4"/>
<dbReference type="InterPro" id="IPR017926">
    <property type="entry name" value="GATASE"/>
</dbReference>
<keyword evidence="8" id="KW-0315">Glutamine amidotransferase</keyword>
<accession>A0A0F9DLC5</accession>
<evidence type="ECO:0000256" key="7">
    <source>
        <dbReference type="ARBA" id="ARBA00022840"/>
    </source>
</evidence>
<comment type="catalytic activity">
    <reaction evidence="12">
        <text>L-glutamine + H2O = L-glutamate + NH4(+)</text>
        <dbReference type="Rhea" id="RHEA:15889"/>
        <dbReference type="ChEBI" id="CHEBI:15377"/>
        <dbReference type="ChEBI" id="CHEBI:28938"/>
        <dbReference type="ChEBI" id="CHEBI:29985"/>
        <dbReference type="ChEBI" id="CHEBI:58359"/>
    </reaction>
</comment>
<dbReference type="SUPFAM" id="SSF52317">
    <property type="entry name" value="Class I glutamine amidotransferase-like"/>
    <property type="match status" value="1"/>
</dbReference>
<evidence type="ECO:0000256" key="1">
    <source>
        <dbReference type="ARBA" id="ARBA00004812"/>
    </source>
</evidence>
<dbReference type="SUPFAM" id="SSF52021">
    <property type="entry name" value="Carbamoyl phosphate synthetase, small subunit N-terminal domain"/>
    <property type="match status" value="1"/>
</dbReference>
<dbReference type="InterPro" id="IPR029062">
    <property type="entry name" value="Class_I_gatase-like"/>
</dbReference>
<dbReference type="InterPro" id="IPR036480">
    <property type="entry name" value="CarbP_synth_ssu_N_sf"/>
</dbReference>
<dbReference type="GO" id="GO:0004088">
    <property type="term" value="F:carbamoyl-phosphate synthase (glutamine-hydrolyzing) activity"/>
    <property type="evidence" value="ECO:0007669"/>
    <property type="project" value="UniProtKB-EC"/>
</dbReference>
<dbReference type="PRINTS" id="PR00097">
    <property type="entry name" value="ANTSNTHASEII"/>
</dbReference>
<dbReference type="NCBIfam" id="NF009475">
    <property type="entry name" value="PRK12838.1"/>
    <property type="match status" value="1"/>
</dbReference>
<dbReference type="Pfam" id="PF00988">
    <property type="entry name" value="CPSase_sm_chain"/>
    <property type="match status" value="1"/>
</dbReference>